<evidence type="ECO:0000313" key="8">
    <source>
        <dbReference type="EMBL" id="KAK3195837.1"/>
    </source>
</evidence>
<comment type="function">
    <text evidence="6">Putative transcription activator involved in regulating light control of development.</text>
</comment>
<dbReference type="GO" id="GO:0008270">
    <property type="term" value="F:zinc ion binding"/>
    <property type="evidence" value="ECO:0007669"/>
    <property type="project" value="UniProtKB-UniRule"/>
</dbReference>
<dbReference type="EMBL" id="JANJYJ010000008">
    <property type="protein sequence ID" value="KAK3195837.1"/>
    <property type="molecule type" value="Genomic_DNA"/>
</dbReference>
<comment type="subcellular location">
    <subcellularLocation>
        <location evidence="6">Nucleus</location>
    </subcellularLocation>
</comment>
<dbReference type="InterPro" id="IPR007527">
    <property type="entry name" value="Znf_SWIM"/>
</dbReference>
<dbReference type="InterPro" id="IPR031052">
    <property type="entry name" value="FHY3/FAR1"/>
</dbReference>
<keyword evidence="9" id="KW-1185">Reference proteome</keyword>
<protein>
    <recommendedName>
        <fullName evidence="6">Protein FAR1-RELATED SEQUENCE</fullName>
    </recommendedName>
</protein>
<evidence type="ECO:0000259" key="7">
    <source>
        <dbReference type="PROSITE" id="PS50966"/>
    </source>
</evidence>
<feature type="domain" description="SWIM-type" evidence="7">
    <location>
        <begin position="227"/>
        <end position="259"/>
    </location>
</feature>
<keyword evidence="2 6" id="KW-0479">Metal-binding</keyword>
<dbReference type="AlphaFoldDB" id="A0AAD9ZZJ3"/>
<dbReference type="InterPro" id="IPR006564">
    <property type="entry name" value="Znf_PMZ"/>
</dbReference>
<dbReference type="PROSITE" id="PS50966">
    <property type="entry name" value="ZF_SWIM"/>
    <property type="match status" value="1"/>
</dbReference>
<keyword evidence="3 5" id="KW-0863">Zinc-finger</keyword>
<dbReference type="GO" id="GO:0006355">
    <property type="term" value="P:regulation of DNA-templated transcription"/>
    <property type="evidence" value="ECO:0007669"/>
    <property type="project" value="UniProtKB-UniRule"/>
</dbReference>
<sequence length="269" mass="31500">MHGKCPILVVTDGEKAMSTTIRLVMPTAVRRLCSWHLERNVQTNVGDSGFTQAFTHCMLTYMMESEFESEWLKIIDMFGLQKNEWVKMMYSKWKLWAETFLQSTFFGGLRSTQWSESINSFLNRFLHSRLKLYEFMSHIDRAMSCLRNNELKDDFDCINEHLVLVTHLLQLEKHAAEVYTQNTFVRVRDEINAEAKLSIVNCIDDVESVMYTFKKFSGGDKTWYLRYTPSKSIFKCSCKMFEIIGIPCCHSFSVMKAMNMHHIPETLIL</sequence>
<dbReference type="PANTHER" id="PTHR31669">
    <property type="entry name" value="PROTEIN FAR1-RELATED SEQUENCE 10-RELATED"/>
    <property type="match status" value="1"/>
</dbReference>
<evidence type="ECO:0000256" key="6">
    <source>
        <dbReference type="RuleBase" id="RU367018"/>
    </source>
</evidence>
<keyword evidence="6" id="KW-0539">Nucleus</keyword>
<comment type="similarity">
    <text evidence="1 6">Belongs to the FHY3/FAR1 family.</text>
</comment>
<comment type="caution">
    <text evidence="8">The sequence shown here is derived from an EMBL/GenBank/DDBJ whole genome shotgun (WGS) entry which is preliminary data.</text>
</comment>
<dbReference type="Pfam" id="PF04434">
    <property type="entry name" value="SWIM"/>
    <property type="match status" value="1"/>
</dbReference>
<evidence type="ECO:0000256" key="4">
    <source>
        <dbReference type="ARBA" id="ARBA00022833"/>
    </source>
</evidence>
<evidence type="ECO:0000256" key="3">
    <source>
        <dbReference type="ARBA" id="ARBA00022771"/>
    </source>
</evidence>
<dbReference type="GO" id="GO:0005634">
    <property type="term" value="C:nucleus"/>
    <property type="evidence" value="ECO:0007669"/>
    <property type="project" value="UniProtKB-SubCell"/>
</dbReference>
<evidence type="ECO:0000256" key="1">
    <source>
        <dbReference type="ARBA" id="ARBA00005889"/>
    </source>
</evidence>
<proteinExistence type="inferred from homology"/>
<evidence type="ECO:0000313" key="9">
    <source>
        <dbReference type="Proteomes" id="UP001281410"/>
    </source>
</evidence>
<accession>A0AAD9ZZJ3</accession>
<gene>
    <name evidence="8" type="ORF">Dsin_027147</name>
</gene>
<organism evidence="8 9">
    <name type="scientific">Dipteronia sinensis</name>
    <dbReference type="NCBI Taxonomy" id="43782"/>
    <lineage>
        <taxon>Eukaryota</taxon>
        <taxon>Viridiplantae</taxon>
        <taxon>Streptophyta</taxon>
        <taxon>Embryophyta</taxon>
        <taxon>Tracheophyta</taxon>
        <taxon>Spermatophyta</taxon>
        <taxon>Magnoliopsida</taxon>
        <taxon>eudicotyledons</taxon>
        <taxon>Gunneridae</taxon>
        <taxon>Pentapetalae</taxon>
        <taxon>rosids</taxon>
        <taxon>malvids</taxon>
        <taxon>Sapindales</taxon>
        <taxon>Sapindaceae</taxon>
        <taxon>Hippocastanoideae</taxon>
        <taxon>Acereae</taxon>
        <taxon>Dipteronia</taxon>
    </lineage>
</organism>
<dbReference type="SMART" id="SM00575">
    <property type="entry name" value="ZnF_PMZ"/>
    <property type="match status" value="1"/>
</dbReference>
<dbReference type="Proteomes" id="UP001281410">
    <property type="component" value="Unassembled WGS sequence"/>
</dbReference>
<dbReference type="PANTHER" id="PTHR31669:SF292">
    <property type="entry name" value="OS02G0262500 PROTEIN"/>
    <property type="match status" value="1"/>
</dbReference>
<reference evidence="8" key="1">
    <citation type="journal article" date="2023" name="Plant J.">
        <title>Genome sequences and population genomics provide insights into the demographic history, inbreeding, and mutation load of two 'living fossil' tree species of Dipteronia.</title>
        <authorList>
            <person name="Feng Y."/>
            <person name="Comes H.P."/>
            <person name="Chen J."/>
            <person name="Zhu S."/>
            <person name="Lu R."/>
            <person name="Zhang X."/>
            <person name="Li P."/>
            <person name="Qiu J."/>
            <person name="Olsen K.M."/>
            <person name="Qiu Y."/>
        </authorList>
    </citation>
    <scope>NUCLEOTIDE SEQUENCE</scope>
    <source>
        <strain evidence="8">NBL</strain>
    </source>
</reference>
<evidence type="ECO:0000256" key="2">
    <source>
        <dbReference type="ARBA" id="ARBA00022723"/>
    </source>
</evidence>
<keyword evidence="4 6" id="KW-0862">Zinc</keyword>
<name>A0AAD9ZZJ3_9ROSI</name>
<evidence type="ECO:0000256" key="5">
    <source>
        <dbReference type="PROSITE-ProRule" id="PRU00325"/>
    </source>
</evidence>